<gene>
    <name evidence="2" type="ORF">D5F53_00550</name>
</gene>
<dbReference type="SUPFAM" id="SSF53448">
    <property type="entry name" value="Nucleotide-diphospho-sugar transferases"/>
    <property type="match status" value="1"/>
</dbReference>
<dbReference type="SMART" id="SM00028">
    <property type="entry name" value="TPR"/>
    <property type="match status" value="4"/>
</dbReference>
<dbReference type="Gene3D" id="1.25.40.10">
    <property type="entry name" value="Tetratricopeptide repeat domain"/>
    <property type="match status" value="1"/>
</dbReference>
<proteinExistence type="predicted"/>
<protein>
    <submittedName>
        <fullName evidence="2">Glycosyltransferase family 2 protein</fullName>
    </submittedName>
</protein>
<dbReference type="Pfam" id="PF13181">
    <property type="entry name" value="TPR_8"/>
    <property type="match status" value="1"/>
</dbReference>
<dbReference type="Gene3D" id="3.90.550.10">
    <property type="entry name" value="Spore Coat Polysaccharide Biosynthesis Protein SpsA, Chain A"/>
    <property type="match status" value="1"/>
</dbReference>
<sequence length="632" mass="73518">MNRNSVSLCMIVKNEESYLERCLESVRGIVDEIIIVDTGSSDKTKDIAKRYTDKVFDFKWIDDFSAARNFAIEFASSEYILQLDADEILRFPQKDLFQQLNKDFYYIRIKNDLGSGLYLSHQFIRLFRNSSDIRYRGALHEQVPSDFDIERYGFLPSMEIFHEGYKTHLVKTKQKAQRNLKILLKEIKAKPTAFNYYNLGMQYILEEKHRDALIALKKSYSLGTQYAFSQKVVLDIMKCLQALGQFQEAIKVGEDAVVLYEDVPDFWYQMGLVFMEWGLIKDGQKCFEQCLEIGEENAYKLVQHYDGTGSYMAQAKLAEISLALENHEEALKYIVQAAKASPDTLAIFDIFLSIYPNAKNSEIFQTISSIWPFSSERYIQFISYLYQQRSPLLNEFLIYFGMEVVYPVSTFYYIVAGKYEEAISDFLSNKEQSVEKDPQINSNLLFLAMATENSGLLDHFDLPLSSKELKWFKNLVDTKKVSEIPVNRSILVIWKQLVTDIIQLQKYEFMDILINATDQPELKLTIAECLQLYGFDELALDVLVETSDQQINRKIYMVAANSLRKLGAMEDALFYFKKAEKIKLDFNVLYEQWRIYSEVDAKTGRELLQKISSLYPDSKWAKEEVYKRGVTI</sequence>
<dbReference type="GO" id="GO:0016740">
    <property type="term" value="F:transferase activity"/>
    <property type="evidence" value="ECO:0007669"/>
    <property type="project" value="UniProtKB-KW"/>
</dbReference>
<dbReference type="InterPro" id="IPR019734">
    <property type="entry name" value="TPR_rpt"/>
</dbReference>
<dbReference type="InterPro" id="IPR011990">
    <property type="entry name" value="TPR-like_helical_dom_sf"/>
</dbReference>
<dbReference type="AlphaFoldDB" id="A0A385TDZ0"/>
<dbReference type="PANTHER" id="PTHR43630:SF2">
    <property type="entry name" value="GLYCOSYLTRANSFERASE"/>
    <property type="match status" value="1"/>
</dbReference>
<dbReference type="InterPro" id="IPR001173">
    <property type="entry name" value="Glyco_trans_2-like"/>
</dbReference>
<organism evidence="2 3">
    <name type="scientific">Paenibacillus lautus</name>
    <name type="common">Bacillus lautus</name>
    <dbReference type="NCBI Taxonomy" id="1401"/>
    <lineage>
        <taxon>Bacteria</taxon>
        <taxon>Bacillati</taxon>
        <taxon>Bacillota</taxon>
        <taxon>Bacilli</taxon>
        <taxon>Bacillales</taxon>
        <taxon>Paenibacillaceae</taxon>
        <taxon>Paenibacillus</taxon>
    </lineage>
</organism>
<dbReference type="RefSeq" id="WP_119846180.1">
    <property type="nucleotide sequence ID" value="NZ_CP032412.1"/>
</dbReference>
<dbReference type="Proteomes" id="UP000266552">
    <property type="component" value="Chromosome"/>
</dbReference>
<feature type="domain" description="Glycosyltransferase 2-like" evidence="1">
    <location>
        <begin position="7"/>
        <end position="89"/>
    </location>
</feature>
<accession>A0A385TDZ0</accession>
<name>A0A385TDZ0_PAELA</name>
<keyword evidence="2" id="KW-0808">Transferase</keyword>
<dbReference type="Pfam" id="PF00535">
    <property type="entry name" value="Glycos_transf_2"/>
    <property type="match status" value="1"/>
</dbReference>
<reference evidence="2 3" key="1">
    <citation type="submission" date="2018-09" db="EMBL/GenBank/DDBJ databases">
        <title>Genome Sequence of Paenibacillus lautus Strain E7593-69, Azo Dye-Degrading Bacteria, Isolated from Commercial Tattoo Inks.</title>
        <authorList>
            <person name="Nho S.W."/>
            <person name="Kim S.-J."/>
            <person name="Kweon O."/>
            <person name="Cerniglia C.E."/>
        </authorList>
    </citation>
    <scope>NUCLEOTIDE SEQUENCE [LARGE SCALE GENOMIC DNA]</scope>
    <source>
        <strain evidence="2 3">E7593-69</strain>
    </source>
</reference>
<keyword evidence="3" id="KW-1185">Reference proteome</keyword>
<evidence type="ECO:0000259" key="1">
    <source>
        <dbReference type="Pfam" id="PF00535"/>
    </source>
</evidence>
<dbReference type="KEGG" id="plw:D5F53_00550"/>
<dbReference type="SUPFAM" id="SSF48452">
    <property type="entry name" value="TPR-like"/>
    <property type="match status" value="2"/>
</dbReference>
<evidence type="ECO:0000313" key="2">
    <source>
        <dbReference type="EMBL" id="AYB41876.1"/>
    </source>
</evidence>
<evidence type="ECO:0000313" key="3">
    <source>
        <dbReference type="Proteomes" id="UP000266552"/>
    </source>
</evidence>
<dbReference type="PANTHER" id="PTHR43630">
    <property type="entry name" value="POLY-BETA-1,6-N-ACETYL-D-GLUCOSAMINE SYNTHASE"/>
    <property type="match status" value="1"/>
</dbReference>
<dbReference type="InterPro" id="IPR029044">
    <property type="entry name" value="Nucleotide-diphossugar_trans"/>
</dbReference>
<dbReference type="EMBL" id="CP032412">
    <property type="protein sequence ID" value="AYB41876.1"/>
    <property type="molecule type" value="Genomic_DNA"/>
</dbReference>
<dbReference type="CDD" id="cd02511">
    <property type="entry name" value="Beta4Glucosyltransferase"/>
    <property type="match status" value="1"/>
</dbReference>